<evidence type="ECO:0000256" key="11">
    <source>
        <dbReference type="ARBA" id="ARBA00031871"/>
    </source>
</evidence>
<proteinExistence type="predicted"/>
<name>T1YSY9_9TRYP</name>
<dbReference type="PANTHER" id="PTHR23293:SF9">
    <property type="entry name" value="FAD SYNTHASE"/>
    <property type="match status" value="1"/>
</dbReference>
<dbReference type="EC" id="2.7.7.2" evidence="2"/>
<dbReference type="GO" id="GO:0006747">
    <property type="term" value="P:FAD biosynthetic process"/>
    <property type="evidence" value="ECO:0007669"/>
    <property type="project" value="TreeGrafter"/>
</dbReference>
<dbReference type="InterPro" id="IPR014729">
    <property type="entry name" value="Rossmann-like_a/b/a_fold"/>
</dbReference>
<keyword evidence="5 14" id="KW-0808">Transferase</keyword>
<keyword evidence="8" id="KW-0274">FAD</keyword>
<dbReference type="GO" id="GO:0003919">
    <property type="term" value="F:FMN adenylyltransferase activity"/>
    <property type="evidence" value="ECO:0007669"/>
    <property type="project" value="UniProtKB-EC"/>
</dbReference>
<keyword evidence="9" id="KW-0067">ATP-binding</keyword>
<evidence type="ECO:0000256" key="1">
    <source>
        <dbReference type="ARBA" id="ARBA00004726"/>
    </source>
</evidence>
<evidence type="ECO:0000313" key="14">
    <source>
        <dbReference type="EMBL" id="AGU68060.1"/>
    </source>
</evidence>
<evidence type="ECO:0000256" key="8">
    <source>
        <dbReference type="ARBA" id="ARBA00022827"/>
    </source>
</evidence>
<protein>
    <recommendedName>
        <fullName evidence="2">FAD synthase</fullName>
        <ecNumber evidence="2">2.7.7.2</ecNumber>
    </recommendedName>
    <alternativeName>
        <fullName evidence="10">FAD pyrophosphorylase</fullName>
    </alternativeName>
    <alternativeName>
        <fullName evidence="11">FMN adenylyltransferase</fullName>
    </alternativeName>
</protein>
<keyword evidence="3" id="KW-0285">Flavoprotein</keyword>
<evidence type="ECO:0000256" key="5">
    <source>
        <dbReference type="ARBA" id="ARBA00022679"/>
    </source>
</evidence>
<dbReference type="PANTHER" id="PTHR23293">
    <property type="entry name" value="FAD SYNTHETASE-RELATED FMN ADENYLYLTRANSFERASE"/>
    <property type="match status" value="1"/>
</dbReference>
<sequence length="200" mass="22736">MILDTFQANANEKIGISFNGGKDSVAMMELIKSAVGLEGLKGTVIFHLTEKEQEFEELSAFRAEYMRTHLPGLVLLEFEAKDSLRAGLWRLKERHDIDVVFMGTRAHDPSGKYQKEAICPTTSGWPPMLRVCPVFDWTFKSIWKYINQHHIPFCSLYEQGYTSIGSPSNTSPNCLLKREDGSYSPAWYLEEMSSERSGRS</sequence>
<dbReference type="SUPFAM" id="SSF52402">
    <property type="entry name" value="Adenine nucleotide alpha hydrolases-like"/>
    <property type="match status" value="1"/>
</dbReference>
<keyword evidence="4" id="KW-0288">FMN</keyword>
<dbReference type="Gene3D" id="3.40.50.620">
    <property type="entry name" value="HUPs"/>
    <property type="match status" value="1"/>
</dbReference>
<dbReference type="InterPro" id="IPR002500">
    <property type="entry name" value="PAPS_reduct_dom"/>
</dbReference>
<reference evidence="14" key="1">
    <citation type="journal article" date="2013" name="PLoS ONE">
        <title>Biosynthesis of vitamins and cofactors in bacterium-harbouring trypanosomatids depends on the symbiotic association as revealed by genomic analyses.</title>
        <authorList>
            <person name="Klein C.C."/>
            <person name="Alves J.M."/>
            <person name="Serrano M.G."/>
            <person name="Buck G.A."/>
            <person name="Vasconcelos A.T."/>
            <person name="Sagot M.F."/>
            <person name="Teixeira M.M."/>
            <person name="Camargo E.P."/>
            <person name="Motta M.C."/>
        </authorList>
    </citation>
    <scope>NUCLEOTIDE SEQUENCE</scope>
    <source>
        <strain evidence="14">TCC012E</strain>
    </source>
</reference>
<accession>T1YSY9</accession>
<evidence type="ECO:0000256" key="2">
    <source>
        <dbReference type="ARBA" id="ARBA00012393"/>
    </source>
</evidence>
<evidence type="ECO:0000256" key="7">
    <source>
        <dbReference type="ARBA" id="ARBA00022741"/>
    </source>
</evidence>
<dbReference type="Pfam" id="PF01507">
    <property type="entry name" value="PAPS_reduct"/>
    <property type="match status" value="1"/>
</dbReference>
<comment type="catalytic activity">
    <reaction evidence="12">
        <text>FMN + ATP + H(+) = FAD + diphosphate</text>
        <dbReference type="Rhea" id="RHEA:17237"/>
        <dbReference type="ChEBI" id="CHEBI:15378"/>
        <dbReference type="ChEBI" id="CHEBI:30616"/>
        <dbReference type="ChEBI" id="CHEBI:33019"/>
        <dbReference type="ChEBI" id="CHEBI:57692"/>
        <dbReference type="ChEBI" id="CHEBI:58210"/>
        <dbReference type="EC" id="2.7.7.2"/>
    </reaction>
</comment>
<dbReference type="GO" id="GO:0005524">
    <property type="term" value="F:ATP binding"/>
    <property type="evidence" value="ECO:0007669"/>
    <property type="project" value="UniProtKB-KW"/>
</dbReference>
<keyword evidence="6 14" id="KW-0548">Nucleotidyltransferase</keyword>
<evidence type="ECO:0000256" key="4">
    <source>
        <dbReference type="ARBA" id="ARBA00022643"/>
    </source>
</evidence>
<dbReference type="AlphaFoldDB" id="T1YSY9"/>
<evidence type="ECO:0000259" key="13">
    <source>
        <dbReference type="Pfam" id="PF01507"/>
    </source>
</evidence>
<evidence type="ECO:0000256" key="6">
    <source>
        <dbReference type="ARBA" id="ARBA00022695"/>
    </source>
</evidence>
<evidence type="ECO:0000256" key="3">
    <source>
        <dbReference type="ARBA" id="ARBA00022630"/>
    </source>
</evidence>
<dbReference type="EMBL" id="KF160048">
    <property type="protein sequence ID" value="AGU68060.1"/>
    <property type="molecule type" value="Genomic_DNA"/>
</dbReference>
<evidence type="ECO:0000256" key="12">
    <source>
        <dbReference type="ARBA" id="ARBA00049494"/>
    </source>
</evidence>
<organism evidence="14">
    <name type="scientific">Strigomonas culicis</name>
    <dbReference type="NCBI Taxonomy" id="28005"/>
    <lineage>
        <taxon>Eukaryota</taxon>
        <taxon>Discoba</taxon>
        <taxon>Euglenozoa</taxon>
        <taxon>Kinetoplastea</taxon>
        <taxon>Metakinetoplastina</taxon>
        <taxon>Trypanosomatida</taxon>
        <taxon>Trypanosomatidae</taxon>
        <taxon>Strigomonadinae</taxon>
        <taxon>Strigomonas</taxon>
    </lineage>
</organism>
<evidence type="ECO:0000256" key="9">
    <source>
        <dbReference type="ARBA" id="ARBA00022840"/>
    </source>
</evidence>
<evidence type="ECO:0000256" key="10">
    <source>
        <dbReference type="ARBA" id="ARBA00031145"/>
    </source>
</evidence>
<keyword evidence="7" id="KW-0547">Nucleotide-binding</keyword>
<comment type="pathway">
    <text evidence="1">Cofactor biosynthesis; FAD biosynthesis; FAD from FMN: step 1/1.</text>
</comment>
<feature type="domain" description="Phosphoadenosine phosphosulphate reductase" evidence="13">
    <location>
        <begin position="15"/>
        <end position="172"/>
    </location>
</feature>